<gene>
    <name evidence="1" type="ordered locus">AM1_5654</name>
</gene>
<organism evidence="1 2">
    <name type="scientific">Acaryochloris marina (strain MBIC 11017)</name>
    <dbReference type="NCBI Taxonomy" id="329726"/>
    <lineage>
        <taxon>Bacteria</taxon>
        <taxon>Bacillati</taxon>
        <taxon>Cyanobacteriota</taxon>
        <taxon>Cyanophyceae</taxon>
        <taxon>Acaryochloridales</taxon>
        <taxon>Acaryochloridaceae</taxon>
        <taxon>Acaryochloris</taxon>
    </lineage>
</organism>
<proteinExistence type="predicted"/>
<dbReference type="KEGG" id="amr:AM1_5654"/>
<dbReference type="HOGENOM" id="CLU_3323254_0_0_3"/>
<protein>
    <submittedName>
        <fullName evidence="1">Uncharacterized protein</fullName>
    </submittedName>
</protein>
<reference evidence="1 2" key="1">
    <citation type="journal article" date="2008" name="Proc. Natl. Acad. Sci. U.S.A.">
        <title>Niche adaptation and genome expansion in the chlorophyll d-producing cyanobacterium Acaryochloris marina.</title>
        <authorList>
            <person name="Swingley W.D."/>
            <person name="Chen M."/>
            <person name="Cheung P.C."/>
            <person name="Conrad A.L."/>
            <person name="Dejesa L.C."/>
            <person name="Hao J."/>
            <person name="Honchak B.M."/>
            <person name="Karbach L.E."/>
            <person name="Kurdoglu A."/>
            <person name="Lahiri S."/>
            <person name="Mastrian S.D."/>
            <person name="Miyashita H."/>
            <person name="Page L."/>
            <person name="Ramakrishna P."/>
            <person name="Satoh S."/>
            <person name="Sattley W.M."/>
            <person name="Shimada Y."/>
            <person name="Taylor H.L."/>
            <person name="Tomo T."/>
            <person name="Tsuchiya T."/>
            <person name="Wang Z.T."/>
            <person name="Raymond J."/>
            <person name="Mimuro M."/>
            <person name="Blankenship R.E."/>
            <person name="Touchman J.W."/>
        </authorList>
    </citation>
    <scope>NUCLEOTIDE SEQUENCE [LARGE SCALE GENOMIC DNA]</scope>
    <source>
        <strain evidence="2">MBIC 11017</strain>
    </source>
</reference>
<accession>B0CG48</accession>
<evidence type="ECO:0000313" key="1">
    <source>
        <dbReference type="EMBL" id="ABW30601.1"/>
    </source>
</evidence>
<dbReference type="Proteomes" id="UP000000268">
    <property type="component" value="Chromosome"/>
</dbReference>
<evidence type="ECO:0000313" key="2">
    <source>
        <dbReference type="Proteomes" id="UP000000268"/>
    </source>
</evidence>
<name>B0CG48_ACAM1</name>
<keyword evidence="2" id="KW-1185">Reference proteome</keyword>
<dbReference type="AlphaFoldDB" id="B0CG48"/>
<dbReference type="EMBL" id="CP000828">
    <property type="protein sequence ID" value="ABW30601.1"/>
    <property type="molecule type" value="Genomic_DNA"/>
</dbReference>
<sequence>MYRSSRFFNRPQTYTQVQPDMTGFTIIETMNNTLYKLP</sequence>